<dbReference type="SUPFAM" id="SSF57701">
    <property type="entry name" value="Zn2/Cys6 DNA-binding domain"/>
    <property type="match status" value="1"/>
</dbReference>
<comment type="caution">
    <text evidence="9">The sequence shown here is derived from an EMBL/GenBank/DDBJ whole genome shotgun (WGS) entry which is preliminary data.</text>
</comment>
<dbReference type="GO" id="GO:0000981">
    <property type="term" value="F:DNA-binding transcription factor activity, RNA polymerase II-specific"/>
    <property type="evidence" value="ECO:0007669"/>
    <property type="project" value="InterPro"/>
</dbReference>
<dbReference type="PANTHER" id="PTHR31845:SF10">
    <property type="entry name" value="ZN(II)2CYS6 TRANSCRIPTION FACTOR (EUROFUNG)"/>
    <property type="match status" value="1"/>
</dbReference>
<evidence type="ECO:0000256" key="7">
    <source>
        <dbReference type="SAM" id="MobiDB-lite"/>
    </source>
</evidence>
<reference evidence="9 10" key="1">
    <citation type="submission" date="2019-10" db="EMBL/GenBank/DDBJ databases">
        <authorList>
            <person name="Palmer J.M."/>
        </authorList>
    </citation>
    <scope>NUCLEOTIDE SEQUENCE [LARGE SCALE GENOMIC DNA]</scope>
    <source>
        <strain evidence="9 10">TWF730</strain>
    </source>
</reference>
<feature type="region of interest" description="Disordered" evidence="7">
    <location>
        <begin position="1"/>
        <end position="57"/>
    </location>
</feature>
<feature type="compositionally biased region" description="Low complexity" evidence="7">
    <location>
        <begin position="856"/>
        <end position="883"/>
    </location>
</feature>
<keyword evidence="10" id="KW-1185">Reference proteome</keyword>
<evidence type="ECO:0000259" key="8">
    <source>
        <dbReference type="PROSITE" id="PS00463"/>
    </source>
</evidence>
<feature type="compositionally biased region" description="Low complexity" evidence="7">
    <location>
        <begin position="24"/>
        <end position="45"/>
    </location>
</feature>
<dbReference type="CDD" id="cd00067">
    <property type="entry name" value="GAL4"/>
    <property type="match status" value="1"/>
</dbReference>
<dbReference type="EMBL" id="JAVHNS010000010">
    <property type="protein sequence ID" value="KAK6342232.1"/>
    <property type="molecule type" value="Genomic_DNA"/>
</dbReference>
<feature type="domain" description="Zn(2)-C6 fungal-type" evidence="8">
    <location>
        <begin position="79"/>
        <end position="109"/>
    </location>
</feature>
<feature type="compositionally biased region" description="Low complexity" evidence="7">
    <location>
        <begin position="922"/>
        <end position="933"/>
    </location>
</feature>
<feature type="region of interest" description="Disordered" evidence="7">
    <location>
        <begin position="149"/>
        <end position="173"/>
    </location>
</feature>
<comment type="subcellular location">
    <subcellularLocation>
        <location evidence="1">Nucleus</location>
    </subcellularLocation>
</comment>
<name>A0AAV9ULV2_9PEZI</name>
<keyword evidence="4" id="KW-0804">Transcription</keyword>
<dbReference type="PROSITE" id="PS00463">
    <property type="entry name" value="ZN2_CY6_FUNGAL_1"/>
    <property type="match status" value="1"/>
</dbReference>
<dbReference type="PANTHER" id="PTHR31845">
    <property type="entry name" value="FINGER DOMAIN PROTEIN, PUTATIVE-RELATED"/>
    <property type="match status" value="1"/>
</dbReference>
<evidence type="ECO:0000256" key="5">
    <source>
        <dbReference type="ARBA" id="ARBA00023242"/>
    </source>
</evidence>
<dbReference type="GO" id="GO:0008270">
    <property type="term" value="F:zinc ion binding"/>
    <property type="evidence" value="ECO:0007669"/>
    <property type="project" value="InterPro"/>
</dbReference>
<feature type="region of interest" description="Disordered" evidence="7">
    <location>
        <begin position="848"/>
        <end position="959"/>
    </location>
</feature>
<evidence type="ECO:0000256" key="3">
    <source>
        <dbReference type="ARBA" id="ARBA00023125"/>
    </source>
</evidence>
<dbReference type="Gene3D" id="4.10.240.10">
    <property type="entry name" value="Zn(2)-C6 fungal-type DNA-binding domain"/>
    <property type="match status" value="1"/>
</dbReference>
<dbReference type="AlphaFoldDB" id="A0AAV9ULV2"/>
<feature type="coiled-coil region" evidence="6">
    <location>
        <begin position="227"/>
        <end position="256"/>
    </location>
</feature>
<accession>A0AAV9ULV2</accession>
<evidence type="ECO:0000313" key="10">
    <source>
        <dbReference type="Proteomes" id="UP001373714"/>
    </source>
</evidence>
<dbReference type="InterPro" id="IPR001138">
    <property type="entry name" value="Zn2Cys6_DnaBD"/>
</dbReference>
<protein>
    <recommendedName>
        <fullName evidence="8">Zn(2)-C6 fungal-type domain-containing protein</fullName>
    </recommendedName>
</protein>
<keyword evidence="2" id="KW-0805">Transcription regulation</keyword>
<feature type="region of interest" description="Disordered" evidence="7">
    <location>
        <begin position="711"/>
        <end position="732"/>
    </location>
</feature>
<evidence type="ECO:0000256" key="6">
    <source>
        <dbReference type="SAM" id="Coils"/>
    </source>
</evidence>
<evidence type="ECO:0000256" key="2">
    <source>
        <dbReference type="ARBA" id="ARBA00023015"/>
    </source>
</evidence>
<evidence type="ECO:0000256" key="1">
    <source>
        <dbReference type="ARBA" id="ARBA00004123"/>
    </source>
</evidence>
<dbReference type="InterPro" id="IPR051089">
    <property type="entry name" value="prtT"/>
</dbReference>
<dbReference type="GO" id="GO:0005634">
    <property type="term" value="C:nucleus"/>
    <property type="evidence" value="ECO:0007669"/>
    <property type="project" value="UniProtKB-SubCell"/>
</dbReference>
<organism evidence="9 10">
    <name type="scientific">Orbilia blumenaviensis</name>
    <dbReference type="NCBI Taxonomy" id="1796055"/>
    <lineage>
        <taxon>Eukaryota</taxon>
        <taxon>Fungi</taxon>
        <taxon>Dikarya</taxon>
        <taxon>Ascomycota</taxon>
        <taxon>Pezizomycotina</taxon>
        <taxon>Orbiliomycetes</taxon>
        <taxon>Orbiliales</taxon>
        <taxon>Orbiliaceae</taxon>
        <taxon>Orbilia</taxon>
    </lineage>
</organism>
<proteinExistence type="predicted"/>
<gene>
    <name evidence="9" type="ORF">TWF730_001710</name>
</gene>
<dbReference type="Proteomes" id="UP001373714">
    <property type="component" value="Unassembled WGS sequence"/>
</dbReference>
<keyword evidence="3" id="KW-0238">DNA-binding</keyword>
<evidence type="ECO:0000256" key="4">
    <source>
        <dbReference type="ARBA" id="ARBA00023163"/>
    </source>
</evidence>
<dbReference type="GO" id="GO:0000976">
    <property type="term" value="F:transcription cis-regulatory region binding"/>
    <property type="evidence" value="ECO:0007669"/>
    <property type="project" value="TreeGrafter"/>
</dbReference>
<keyword evidence="5" id="KW-0539">Nucleus</keyword>
<dbReference type="InterPro" id="IPR036864">
    <property type="entry name" value="Zn2-C6_fun-type_DNA-bd_sf"/>
</dbReference>
<feature type="compositionally biased region" description="Low complexity" evidence="7">
    <location>
        <begin position="149"/>
        <end position="172"/>
    </location>
</feature>
<evidence type="ECO:0000313" key="9">
    <source>
        <dbReference type="EMBL" id="KAK6342232.1"/>
    </source>
</evidence>
<sequence length="995" mass="109956">MNSGSSATTALPPIHSYHHLPQHNSNSTSTTASSAASSSSSAATAGAQPRSPPPLLPAAAAAVTPNVNAAGPRNTKARACTNCKTKKIACRPGSVSGVCVKCQRDNKRCIVEEPTPRPVRGKGTSKARVAEMEKKLDGLVALLTGAQSISSGNNSKNNSSNNNSSSASSNLSDQEQAAIGLANLAPSLSRLYGSGQNGDKSSNISSLVNDTSMPDFNVGACLSALKAKDEECQIRKDRRREEEEELERRQEKIRQDVNCSNFNFMMPPPSTRIPLEDVIGRNLVTEVQAEQFFSLFTEMSSHFPFYVVPPGTTPTTLRREKPVLLMAMLCTASGSEKRVQLVLERDFRRVFSERILMKGEKSLELLQAGLVYLTWFQCHFSPKTQIFLQMIHIFISLVTDLGYDRKPDKVKPPTGVLGGGNVASPMFSEAGSEPEAAESPEKLAEQEFRSKEIRRALLGCWWVTSSISIDFRKRIPLHFTNYMGKCQQSFVDYPEFESDKYMVMMLRLQKFQEDVCETFRYHEPEIAGKQELLRIQMSLKAFQSQLKLIEQDFRYLDPRHPAYDSIYPTIFVMGMYLHEIGLHMTPPPASTSSYAPTASLEWTSERISILSECLLYTKKFLDCMTTRDAECYRKMTAPCWMRISYALVVLSKLALGGTEPVDLCGIKEKTVIQYSNKQYTTLSPHPSVAAEVAQKEKRQLMRKIYETHAGIPSRSPSPEVETPRPGIAQIPSPSNVDGWDTSVVRSAVKMEIYLDRMVEICKILHRPTTPIREEDRERYKANGVEEIVPPDLYDFGMWMFGTMKEWYLAMVRREEEIEEAVRDAVGATPATMNIGSAGGSMVTSITGGSTTGTPGGSIISTSGIGSTRTRSTSVSVTTPSGMTLPREWSSPTTTFQSLKRKYEADKVPSPGHNNNHHHHHNNNNNNNNNSNNNGMGEYGSPAGGMLPIQPGVNNTAGDDLQMALPPSIGFEIMDPVGDDFWGAMWSNWPLFFSGA</sequence>
<keyword evidence="6" id="KW-0175">Coiled coil</keyword>